<reference evidence="3" key="1">
    <citation type="journal article" date="2017" name="Plant J.">
        <title>The pomegranate (Punica granatum L.) genome and the genomics of punicalagin biosynthesis.</title>
        <authorList>
            <person name="Qin G."/>
            <person name="Xu C."/>
            <person name="Ming R."/>
            <person name="Tang H."/>
            <person name="Guyot R."/>
            <person name="Kramer E.M."/>
            <person name="Hu Y."/>
            <person name="Yi X."/>
            <person name="Qi Y."/>
            <person name="Xu X."/>
            <person name="Gao Z."/>
            <person name="Pan H."/>
            <person name="Jian J."/>
            <person name="Tian Y."/>
            <person name="Yue Z."/>
            <person name="Xu Y."/>
        </authorList>
    </citation>
    <scope>NUCLEOTIDE SEQUENCE [LARGE SCALE GENOMIC DNA]</scope>
    <source>
        <strain evidence="3">cv. Dabenzi</strain>
    </source>
</reference>
<protein>
    <recommendedName>
        <fullName evidence="5">Pectinesterase inhibitor domain-containing protein</fullName>
    </recommendedName>
</protein>
<dbReference type="InterPro" id="IPR035513">
    <property type="entry name" value="Invertase/methylesterase_inhib"/>
</dbReference>
<comment type="caution">
    <text evidence="1">The sequence shown here is derived from an EMBL/GenBank/DDBJ whole genome shotgun (WGS) entry which is preliminary data.</text>
</comment>
<keyword evidence="4" id="KW-1185">Reference proteome</keyword>
<evidence type="ECO:0000313" key="1">
    <source>
        <dbReference type="EMBL" id="OWM72405.1"/>
    </source>
</evidence>
<reference evidence="2 4" key="3">
    <citation type="submission" date="2017-11" db="EMBL/GenBank/DDBJ databases">
        <title>De-novo sequencing of pomegranate (Punica granatum L.) genome.</title>
        <authorList>
            <person name="Akparov Z."/>
            <person name="Amiraslanov A."/>
            <person name="Hajiyeva S."/>
            <person name="Abbasov M."/>
            <person name="Kaur K."/>
            <person name="Hamwieh A."/>
            <person name="Solovyev V."/>
            <person name="Salamov A."/>
            <person name="Braich B."/>
            <person name="Kosarev P."/>
            <person name="Mahmoud A."/>
            <person name="Hajiyev E."/>
            <person name="Babayeva S."/>
            <person name="Izzatullayeva V."/>
            <person name="Mammadov A."/>
            <person name="Mammadov A."/>
            <person name="Sharifova S."/>
            <person name="Ojaghi J."/>
            <person name="Eynullazada K."/>
            <person name="Bayramov B."/>
            <person name="Abdulazimova A."/>
            <person name="Shahmuradov I."/>
        </authorList>
    </citation>
    <scope>NUCLEOTIDE SEQUENCE [LARGE SCALE GENOMIC DNA]</scope>
    <source>
        <strain evidence="2">AG2017</strain>
        <strain evidence="4">cv. AG2017</strain>
        <tissue evidence="2">Leaf</tissue>
    </source>
</reference>
<evidence type="ECO:0000313" key="3">
    <source>
        <dbReference type="Proteomes" id="UP000197138"/>
    </source>
</evidence>
<dbReference type="AlphaFoldDB" id="A0A218WHV6"/>
<evidence type="ECO:0000313" key="4">
    <source>
        <dbReference type="Proteomes" id="UP000233551"/>
    </source>
</evidence>
<evidence type="ECO:0008006" key="5">
    <source>
        <dbReference type="Google" id="ProtNLM"/>
    </source>
</evidence>
<dbReference type="Proteomes" id="UP000233551">
    <property type="component" value="Unassembled WGS sequence"/>
</dbReference>
<dbReference type="EMBL" id="PGOL01000130">
    <property type="protein sequence ID" value="PKI76104.1"/>
    <property type="molecule type" value="Genomic_DNA"/>
</dbReference>
<name>A0A218WHV6_PUNGR</name>
<dbReference type="EMBL" id="MTKT01004293">
    <property type="protein sequence ID" value="OWM72405.1"/>
    <property type="molecule type" value="Genomic_DNA"/>
</dbReference>
<dbReference type="SUPFAM" id="SSF101148">
    <property type="entry name" value="Plant invertase/pectin methylesterase inhibitor"/>
    <property type="match status" value="1"/>
</dbReference>
<evidence type="ECO:0000313" key="2">
    <source>
        <dbReference type="EMBL" id="PKI76104.1"/>
    </source>
</evidence>
<sequence>MVAVNNASLHYLCVTDQLGNATDDATRNVLTECRKAYQLVYHQFEQGSFTFRNSSYQDVFDLEVKAAPAVKSCQTTFATPALPPWI</sequence>
<proteinExistence type="predicted"/>
<gene>
    <name evidence="1" type="ORF">CDL15_Pgr018290</name>
    <name evidence="2" type="ORF">CRG98_003465</name>
</gene>
<dbReference type="Proteomes" id="UP000197138">
    <property type="component" value="Unassembled WGS sequence"/>
</dbReference>
<accession>A0A218WHV6</accession>
<reference evidence="1" key="2">
    <citation type="submission" date="2017-06" db="EMBL/GenBank/DDBJ databases">
        <title>The pomegranate genome and the genomics of punicalagin biosynthesis.</title>
        <authorList>
            <person name="Xu C."/>
        </authorList>
    </citation>
    <scope>NUCLEOTIDE SEQUENCE [LARGE SCALE GENOMIC DNA]</scope>
    <source>
        <tissue evidence="1">Fresh leaf</tissue>
    </source>
</reference>
<organism evidence="1 3">
    <name type="scientific">Punica granatum</name>
    <name type="common">Pomegranate</name>
    <dbReference type="NCBI Taxonomy" id="22663"/>
    <lineage>
        <taxon>Eukaryota</taxon>
        <taxon>Viridiplantae</taxon>
        <taxon>Streptophyta</taxon>
        <taxon>Embryophyta</taxon>
        <taxon>Tracheophyta</taxon>
        <taxon>Spermatophyta</taxon>
        <taxon>Magnoliopsida</taxon>
        <taxon>eudicotyledons</taxon>
        <taxon>Gunneridae</taxon>
        <taxon>Pentapetalae</taxon>
        <taxon>rosids</taxon>
        <taxon>malvids</taxon>
        <taxon>Myrtales</taxon>
        <taxon>Lythraceae</taxon>
        <taxon>Punica</taxon>
    </lineage>
</organism>